<accession>A0ABU9PWG7</accession>
<keyword evidence="1" id="KW-0812">Transmembrane</keyword>
<dbReference type="InterPro" id="IPR012902">
    <property type="entry name" value="N_methyl_site"/>
</dbReference>
<proteinExistence type="predicted"/>
<reference evidence="2 3" key="1">
    <citation type="submission" date="2024-02" db="EMBL/GenBank/DDBJ databases">
        <title>Draft genome sequence of Collimonas sp. strain H4R21, an effective mineral-weathering bacterial strain isolated from the beech rhizosphere.</title>
        <authorList>
            <person name="Morin E."/>
            <person name="Uroz S."/>
            <person name="Leveau J.H.J."/>
            <person name="Kumar R."/>
            <person name="Rey M.W."/>
            <person name="Pham J."/>
        </authorList>
    </citation>
    <scope>NUCLEOTIDE SEQUENCE [LARGE SCALE GENOMIC DNA]</scope>
    <source>
        <strain evidence="2 3">H4R21</strain>
    </source>
</reference>
<sequence>MKISHHPHARTGQGFTLIELMLTIAIFGILAAVAIPAYQNHLKKEKFAEVIAASATAKSAVEACMQHLNAAAGCDGGSNGIPADLTANAGNRVAAVSTKNGVVTVVPQEKDGILASDTYVLTPTPGNPIQWSSAGSGCRATALCK</sequence>
<dbReference type="Gene3D" id="3.30.700.10">
    <property type="entry name" value="Glycoprotein, Type 4 Pilin"/>
    <property type="match status" value="1"/>
</dbReference>
<organism evidence="2 3">
    <name type="scientific">Collimonas rhizosphaerae</name>
    <dbReference type="NCBI Taxonomy" id="3126357"/>
    <lineage>
        <taxon>Bacteria</taxon>
        <taxon>Pseudomonadati</taxon>
        <taxon>Pseudomonadota</taxon>
        <taxon>Betaproteobacteria</taxon>
        <taxon>Burkholderiales</taxon>
        <taxon>Oxalobacteraceae</taxon>
        <taxon>Collimonas</taxon>
    </lineage>
</organism>
<keyword evidence="3" id="KW-1185">Reference proteome</keyword>
<dbReference type="InterPro" id="IPR045584">
    <property type="entry name" value="Pilin-like"/>
</dbReference>
<feature type="transmembrane region" description="Helical" evidence="1">
    <location>
        <begin position="20"/>
        <end position="38"/>
    </location>
</feature>
<evidence type="ECO:0000313" key="3">
    <source>
        <dbReference type="Proteomes" id="UP001495910"/>
    </source>
</evidence>
<dbReference type="RefSeq" id="WP_342829805.1">
    <property type="nucleotide sequence ID" value="NZ_JBANDC010000008.1"/>
</dbReference>
<dbReference type="EMBL" id="JBANDC010000008">
    <property type="protein sequence ID" value="MEM4988363.1"/>
    <property type="molecule type" value="Genomic_DNA"/>
</dbReference>
<gene>
    <name evidence="2" type="ORF">V8G57_13285</name>
</gene>
<dbReference type="NCBIfam" id="TIGR02532">
    <property type="entry name" value="IV_pilin_GFxxxE"/>
    <property type="match status" value="1"/>
</dbReference>
<name>A0ABU9PWG7_9BURK</name>
<dbReference type="SUPFAM" id="SSF54523">
    <property type="entry name" value="Pili subunits"/>
    <property type="match status" value="1"/>
</dbReference>
<protein>
    <submittedName>
        <fullName evidence="2">Prepilin-type N-terminal cleavage/methylation domain-containing protein</fullName>
    </submittedName>
</protein>
<dbReference type="Proteomes" id="UP001495910">
    <property type="component" value="Unassembled WGS sequence"/>
</dbReference>
<evidence type="ECO:0000256" key="1">
    <source>
        <dbReference type="SAM" id="Phobius"/>
    </source>
</evidence>
<comment type="caution">
    <text evidence="2">The sequence shown here is derived from an EMBL/GenBank/DDBJ whole genome shotgun (WGS) entry which is preliminary data.</text>
</comment>
<dbReference type="PROSITE" id="PS00409">
    <property type="entry name" value="PROKAR_NTER_METHYL"/>
    <property type="match status" value="1"/>
</dbReference>
<dbReference type="Pfam" id="PF07963">
    <property type="entry name" value="N_methyl"/>
    <property type="match status" value="1"/>
</dbReference>
<keyword evidence="1" id="KW-0472">Membrane</keyword>
<evidence type="ECO:0000313" key="2">
    <source>
        <dbReference type="EMBL" id="MEM4988363.1"/>
    </source>
</evidence>
<keyword evidence="1" id="KW-1133">Transmembrane helix</keyword>